<dbReference type="AlphaFoldDB" id="A0A8H5HV55"/>
<name>A0A8H5HV55_9AGAR</name>
<sequence length="256" mass="28642">MSRHEWKNSAYNHDFSASHSSFSFVWALEQMADRETESAPTSSGLEETSESENSLVYNALYSPQTSLSSPVLSPLTSLLEPMVDSTQSSSFDYLFLPRQDSVTHNIQPTTSLQSRNNSVSEQELLTIAATPNLANVGNCVADSPESSRGLSRSARIEASLNILRDGRINPVDFLAELIDVTNPKSAHTRGKLYSEKDKRLDRLLDKIILDPKGEAKVGDWFRRHALRKSNTPTLDVVEKENHSPRKGETSRLYRPY</sequence>
<dbReference type="EMBL" id="JAACJN010000017">
    <property type="protein sequence ID" value="KAF5390003.1"/>
    <property type="molecule type" value="Genomic_DNA"/>
</dbReference>
<evidence type="ECO:0000313" key="2">
    <source>
        <dbReference type="EMBL" id="KAF5390003.1"/>
    </source>
</evidence>
<accession>A0A8H5HV55</accession>
<reference evidence="2 3" key="1">
    <citation type="journal article" date="2020" name="ISME J.">
        <title>Uncovering the hidden diversity of litter-decomposition mechanisms in mushroom-forming fungi.</title>
        <authorList>
            <person name="Floudas D."/>
            <person name="Bentzer J."/>
            <person name="Ahren D."/>
            <person name="Johansson T."/>
            <person name="Persson P."/>
            <person name="Tunlid A."/>
        </authorList>
    </citation>
    <scope>NUCLEOTIDE SEQUENCE [LARGE SCALE GENOMIC DNA]</scope>
    <source>
        <strain evidence="2 3">CBS 406.79</strain>
    </source>
</reference>
<keyword evidence="3" id="KW-1185">Reference proteome</keyword>
<protein>
    <submittedName>
        <fullName evidence="2">Uncharacterized protein</fullName>
    </submittedName>
</protein>
<organism evidence="2 3">
    <name type="scientific">Collybiopsis confluens</name>
    <dbReference type="NCBI Taxonomy" id="2823264"/>
    <lineage>
        <taxon>Eukaryota</taxon>
        <taxon>Fungi</taxon>
        <taxon>Dikarya</taxon>
        <taxon>Basidiomycota</taxon>
        <taxon>Agaricomycotina</taxon>
        <taxon>Agaricomycetes</taxon>
        <taxon>Agaricomycetidae</taxon>
        <taxon>Agaricales</taxon>
        <taxon>Marasmiineae</taxon>
        <taxon>Omphalotaceae</taxon>
        <taxon>Collybiopsis</taxon>
    </lineage>
</organism>
<proteinExistence type="predicted"/>
<comment type="caution">
    <text evidence="2">The sequence shown here is derived from an EMBL/GenBank/DDBJ whole genome shotgun (WGS) entry which is preliminary data.</text>
</comment>
<feature type="region of interest" description="Disordered" evidence="1">
    <location>
        <begin position="236"/>
        <end position="256"/>
    </location>
</feature>
<evidence type="ECO:0000313" key="3">
    <source>
        <dbReference type="Proteomes" id="UP000518752"/>
    </source>
</evidence>
<dbReference type="Proteomes" id="UP000518752">
    <property type="component" value="Unassembled WGS sequence"/>
</dbReference>
<evidence type="ECO:0000256" key="1">
    <source>
        <dbReference type="SAM" id="MobiDB-lite"/>
    </source>
</evidence>
<gene>
    <name evidence="2" type="ORF">D9757_003858</name>
</gene>
<dbReference type="OrthoDB" id="3040861at2759"/>